<feature type="domain" description="HECT" evidence="7">
    <location>
        <begin position="718"/>
        <end position="1060"/>
    </location>
</feature>
<reference evidence="9" key="1">
    <citation type="submission" date="2022-11" db="UniProtKB">
        <authorList>
            <consortium name="WormBaseParasite"/>
        </authorList>
    </citation>
    <scope>IDENTIFICATION</scope>
</reference>
<keyword evidence="8" id="KW-1185">Reference proteome</keyword>
<dbReference type="Pfam" id="PF00632">
    <property type="entry name" value="HECT"/>
    <property type="match status" value="1"/>
</dbReference>
<proteinExistence type="predicted"/>
<dbReference type="Gene3D" id="3.30.2160.10">
    <property type="entry name" value="Hect, E3 ligase catalytic domain"/>
    <property type="match status" value="1"/>
</dbReference>
<protein>
    <recommendedName>
        <fullName evidence="3">HECT-type E3 ubiquitin transferase</fullName>
        <ecNumber evidence="3">2.3.2.26</ecNumber>
    </recommendedName>
</protein>
<dbReference type="PROSITE" id="PS50237">
    <property type="entry name" value="HECT"/>
    <property type="match status" value="1"/>
</dbReference>
<evidence type="ECO:0000256" key="3">
    <source>
        <dbReference type="ARBA" id="ARBA00012485"/>
    </source>
</evidence>
<feature type="active site" description="Glycyl thioester intermediate" evidence="6">
    <location>
        <position position="1028"/>
    </location>
</feature>
<keyword evidence="4" id="KW-0808">Transferase</keyword>
<dbReference type="PANTHER" id="PTHR45700:SF2">
    <property type="entry name" value="UBIQUITIN-PROTEIN LIGASE E3C"/>
    <property type="match status" value="1"/>
</dbReference>
<evidence type="ECO:0000313" key="8">
    <source>
        <dbReference type="Proteomes" id="UP000887569"/>
    </source>
</evidence>
<comment type="catalytic activity">
    <reaction evidence="1">
        <text>S-ubiquitinyl-[E2 ubiquitin-conjugating enzyme]-L-cysteine + [acceptor protein]-L-lysine = [E2 ubiquitin-conjugating enzyme]-L-cysteine + N(6)-ubiquitinyl-[acceptor protein]-L-lysine.</text>
        <dbReference type="EC" id="2.3.2.26"/>
    </reaction>
</comment>
<dbReference type="GO" id="GO:0006511">
    <property type="term" value="P:ubiquitin-dependent protein catabolic process"/>
    <property type="evidence" value="ECO:0007669"/>
    <property type="project" value="TreeGrafter"/>
</dbReference>
<dbReference type="Gene3D" id="3.30.2410.10">
    <property type="entry name" value="Hect, E3 ligase catalytic domain"/>
    <property type="match status" value="1"/>
</dbReference>
<dbReference type="Pfam" id="PF00612">
    <property type="entry name" value="IQ"/>
    <property type="match status" value="1"/>
</dbReference>
<dbReference type="InterPro" id="IPR035983">
    <property type="entry name" value="Hect_E3_ubiquitin_ligase"/>
</dbReference>
<dbReference type="InterPro" id="IPR000048">
    <property type="entry name" value="IQ_motif_EF-hand-BS"/>
</dbReference>
<dbReference type="SUPFAM" id="SSF56204">
    <property type="entry name" value="Hect, E3 ligase catalytic domain"/>
    <property type="match status" value="1"/>
</dbReference>
<organism evidence="8 9">
    <name type="scientific">Parascaris univalens</name>
    <name type="common">Nematode worm</name>
    <dbReference type="NCBI Taxonomy" id="6257"/>
    <lineage>
        <taxon>Eukaryota</taxon>
        <taxon>Metazoa</taxon>
        <taxon>Ecdysozoa</taxon>
        <taxon>Nematoda</taxon>
        <taxon>Chromadorea</taxon>
        <taxon>Rhabditida</taxon>
        <taxon>Spirurina</taxon>
        <taxon>Ascaridomorpha</taxon>
        <taxon>Ascaridoidea</taxon>
        <taxon>Ascarididae</taxon>
        <taxon>Parascaris</taxon>
    </lineage>
</organism>
<dbReference type="Gene3D" id="3.90.1750.10">
    <property type="entry name" value="Hect, E3 ligase catalytic domains"/>
    <property type="match status" value="1"/>
</dbReference>
<comment type="pathway">
    <text evidence="2">Protein modification; protein ubiquitination.</text>
</comment>
<dbReference type="GO" id="GO:0000209">
    <property type="term" value="P:protein polyubiquitination"/>
    <property type="evidence" value="ECO:0007669"/>
    <property type="project" value="InterPro"/>
</dbReference>
<dbReference type="SMART" id="SM00015">
    <property type="entry name" value="IQ"/>
    <property type="match status" value="1"/>
</dbReference>
<accession>A0A915BTM0</accession>
<evidence type="ECO:0000256" key="4">
    <source>
        <dbReference type="ARBA" id="ARBA00022679"/>
    </source>
</evidence>
<dbReference type="CDD" id="cd23767">
    <property type="entry name" value="IQCD"/>
    <property type="match status" value="1"/>
</dbReference>
<evidence type="ECO:0000313" key="9">
    <source>
        <dbReference type="WBParaSite" id="PgR059_g052_t05"/>
    </source>
</evidence>
<dbReference type="PROSITE" id="PS50096">
    <property type="entry name" value="IQ"/>
    <property type="match status" value="1"/>
</dbReference>
<sequence>MSLMMIRSFHIGLHLKAADCLVGLLFPIIDMTHNIFLYDFNGSVRRNRLQDAIFKDMGQKEEFMRRLEDERNERHLLTKKKAAATKIQAVYRSYRIRKRFHAFLRENFDGSGHATTFEQLKAQIGRLSFFFRPNIDLNRTVMLCADAVSLSQHHDTMAFDHLKCKKMLTLAINILPYISRDGNYVPVLRCIQVYLPNESSSSSWLRNYYHSIITLFINQFDLSQPLRIEEWLPPRADTILRFLILPANRSTNRHLAIEMLLVTLMERPFEKYVVCVITPFICQLIHKGELNLSEIIHSLREGAISTIIDMKQAPLFTHLLAMIVSVSPLESLPLNEKLLLPGYFADLVEHVSRPVTEQRRRSLNSDSDTDDENVESAISTNVGGAPLATIGYYVETATAVLTDCALRKWFVVSAISSEGGVRALSSLCYFLRQNAPEAFLTLLCSLLAYKEFMPRLWQYIVSLNIRAGFGATRSLISVLEQGEYISDSDQNALIPPLSLFIALLSNILRTIDDDDLTNGGQSSTILPFTLAQIASIATHFRDLTLGLIDVAYPVNVSAFPTNVTESPDKRSKWADLFKNVASITKVLYERDSRLHFMSNGFWSSHNRQVVMNTSLWRTGKGRRRTRERPFQFVRLLLRENEDNANEEPPTAAELRNISILQSIPFVIPFMHRVQMFTELINQDRRQSGTDSDVHDAYHFVVHRSTLYEDAFWNLSPSKVPDMRRPIRVQMVNWVGLDEAGIDGGGIFREFLAELAQTALDPSRGFFATTHDHLLYPNPLAQFLYPSNFQDHFYFIGRIIAKLIYEGQLAETRFADFFLAQWLGSSGDSVLDLEYVKSYDPLVYNNLKFLKCCPREEVDALELDFSVIIDNLGATERVDLKKNGSEVKVTADNRAEYIVLYVNYFLSKRLSPMIASMRAGVRAVLDPDWLRMFSSNEISILIGGIDAEIDFDDLKKFTTIHNIKSEHDRLYADLFWAVINEFSALNKKKLLKFITGCSRPPLIGFKALTPPMGIQLVHEPDKLPTAATCMNLLKLPVYEDTETLKGKLILAINSAAGFELS</sequence>
<keyword evidence="5 6" id="KW-0833">Ubl conjugation pathway</keyword>
<dbReference type="AlphaFoldDB" id="A0A915BTM0"/>
<dbReference type="GO" id="GO:0061630">
    <property type="term" value="F:ubiquitin protein ligase activity"/>
    <property type="evidence" value="ECO:0007669"/>
    <property type="project" value="UniProtKB-EC"/>
</dbReference>
<dbReference type="CDD" id="cd00078">
    <property type="entry name" value="HECTc"/>
    <property type="match status" value="1"/>
</dbReference>
<evidence type="ECO:0000259" key="7">
    <source>
        <dbReference type="PROSITE" id="PS50237"/>
    </source>
</evidence>
<evidence type="ECO:0000256" key="1">
    <source>
        <dbReference type="ARBA" id="ARBA00000885"/>
    </source>
</evidence>
<evidence type="ECO:0000256" key="5">
    <source>
        <dbReference type="ARBA" id="ARBA00022786"/>
    </source>
</evidence>
<dbReference type="WBParaSite" id="PgR059_g052_t05">
    <property type="protein sequence ID" value="PgR059_g052_t05"/>
    <property type="gene ID" value="PgR059_g052"/>
</dbReference>
<evidence type="ECO:0000256" key="2">
    <source>
        <dbReference type="ARBA" id="ARBA00004906"/>
    </source>
</evidence>
<dbReference type="InterPro" id="IPR044611">
    <property type="entry name" value="E3A/B/C-like"/>
</dbReference>
<dbReference type="Proteomes" id="UP000887569">
    <property type="component" value="Unplaced"/>
</dbReference>
<dbReference type="PANTHER" id="PTHR45700">
    <property type="entry name" value="UBIQUITIN-PROTEIN LIGASE E3C"/>
    <property type="match status" value="1"/>
</dbReference>
<dbReference type="InterPro" id="IPR000569">
    <property type="entry name" value="HECT_dom"/>
</dbReference>
<dbReference type="SMART" id="SM00119">
    <property type="entry name" value="HECTc"/>
    <property type="match status" value="1"/>
</dbReference>
<evidence type="ECO:0000256" key="6">
    <source>
        <dbReference type="PROSITE-ProRule" id="PRU00104"/>
    </source>
</evidence>
<dbReference type="EC" id="2.3.2.26" evidence="3"/>
<name>A0A915BTM0_PARUN</name>